<proteinExistence type="predicted"/>
<name>A0AB34R5N5_9PORP</name>
<reference evidence="1 2" key="1">
    <citation type="submission" date="2014-07" db="EMBL/GenBank/DDBJ databases">
        <title>Porphyromonadaceae bacterium OUH 334697 = ATCC BAA-2682 = DSM 28341 draft genome.</title>
        <authorList>
            <person name="Sydenham T.V."/>
            <person name="Hasman H."/>
            <person name="Justesen U.S."/>
        </authorList>
    </citation>
    <scope>NUCLEOTIDE SEQUENCE [LARGE SCALE GENOMIC DNA]</scope>
    <source>
        <strain evidence="1 2">OUH 334697</strain>
    </source>
</reference>
<evidence type="ECO:0000313" key="1">
    <source>
        <dbReference type="EMBL" id="KIO45515.1"/>
    </source>
</evidence>
<gene>
    <name evidence="1" type="ORF">IE90_08945</name>
</gene>
<organism evidence="1 2">
    <name type="scientific">Sanguibacteroides justesenii</name>
    <dbReference type="NCBI Taxonomy" id="1547597"/>
    <lineage>
        <taxon>Bacteria</taxon>
        <taxon>Pseudomonadati</taxon>
        <taxon>Bacteroidota</taxon>
        <taxon>Bacteroidia</taxon>
        <taxon>Bacteroidales</taxon>
        <taxon>Porphyromonadaceae</taxon>
        <taxon>Sanguibacteroides</taxon>
    </lineage>
</organism>
<comment type="caution">
    <text evidence="1">The sequence shown here is derived from an EMBL/GenBank/DDBJ whole genome shotgun (WGS) entry which is preliminary data.</text>
</comment>
<evidence type="ECO:0000313" key="2">
    <source>
        <dbReference type="Proteomes" id="UP000031937"/>
    </source>
</evidence>
<accession>A0AB34R5N5</accession>
<protein>
    <submittedName>
        <fullName evidence="1">Uncharacterized protein</fullName>
    </submittedName>
</protein>
<dbReference type="AlphaFoldDB" id="A0AB34R5N5"/>
<dbReference type="EMBL" id="JPIT01000018">
    <property type="protein sequence ID" value="KIO45515.1"/>
    <property type="molecule type" value="Genomic_DNA"/>
</dbReference>
<dbReference type="RefSeq" id="WP_041503444.1">
    <property type="nucleotide sequence ID" value="NZ_JPIT01000018.1"/>
</dbReference>
<sequence length="65" mass="7521">MKTSSILKSLLFGILYWGFVPPASAQQISYDRITRIDSVHPLKDSIRSDENFPLPFYIRFSQTVK</sequence>
<dbReference type="Proteomes" id="UP000031937">
    <property type="component" value="Unassembled WGS sequence"/>
</dbReference>